<evidence type="ECO:0000256" key="3">
    <source>
        <dbReference type="ARBA" id="ARBA00022603"/>
    </source>
</evidence>
<dbReference type="InterPro" id="IPR035996">
    <property type="entry name" value="4pyrrol_Methylase_sf"/>
</dbReference>
<evidence type="ECO:0000259" key="7">
    <source>
        <dbReference type="Pfam" id="PF00590"/>
    </source>
</evidence>
<sequence length="280" mass="31314">MPLTSPRLWVVATPLGNPGDFSPRAREALKSADLVLVEDTRRASRLFAQHKIPAKKFLSFYEHNEHERQESLLELLRAGQTLALISDAGTPLLADPGYRLVRACRKEGIPVSPIPGPSAPAAALSVAGIPPIPYIFLGFLPRDQAGRERLFAAFAEAQASLVFFERKNRLKQSLALAHRALGARDMAICREMTKTHEEFLLIRLEEHDALSDNFLGEITVLVGPPETITRTPDDDVRQLLQTRLVPHEKPRDTVRRIQYAVQGWTTKELYALVSENRTES</sequence>
<comment type="subcellular location">
    <subcellularLocation>
        <location evidence="6">Cytoplasm</location>
    </subcellularLocation>
</comment>
<dbReference type="EMBL" id="BLLL01000006">
    <property type="protein sequence ID" value="GFH62821.1"/>
    <property type="molecule type" value="Genomic_DNA"/>
</dbReference>
<organism evidence="8 9">
    <name type="scientific">Candidatus Desulfovibrio kirbyi</name>
    <dbReference type="NCBI Taxonomy" id="2696086"/>
    <lineage>
        <taxon>Bacteria</taxon>
        <taxon>Pseudomonadati</taxon>
        <taxon>Thermodesulfobacteriota</taxon>
        <taxon>Desulfovibrionia</taxon>
        <taxon>Desulfovibrionales</taxon>
        <taxon>Desulfovibrionaceae</taxon>
        <taxon>Desulfovibrio</taxon>
    </lineage>
</organism>
<dbReference type="InterPro" id="IPR008189">
    <property type="entry name" value="rRNA_ssu_MeTfrase_I"/>
</dbReference>
<dbReference type="GO" id="GO:0070677">
    <property type="term" value="F:rRNA (cytosine-2'-O-)-methyltransferase activity"/>
    <property type="evidence" value="ECO:0007669"/>
    <property type="project" value="UniProtKB-UniRule"/>
</dbReference>
<evidence type="ECO:0000256" key="4">
    <source>
        <dbReference type="ARBA" id="ARBA00022679"/>
    </source>
</evidence>
<keyword evidence="5 6" id="KW-0949">S-adenosyl-L-methionine</keyword>
<keyword evidence="1 6" id="KW-0963">Cytoplasm</keyword>
<accession>A0A6L2R5I2</accession>
<evidence type="ECO:0000313" key="9">
    <source>
        <dbReference type="Proteomes" id="UP000505077"/>
    </source>
</evidence>
<dbReference type="PIRSF" id="PIRSF005917">
    <property type="entry name" value="MTase_YraL"/>
    <property type="match status" value="1"/>
</dbReference>
<evidence type="ECO:0000313" key="8">
    <source>
        <dbReference type="EMBL" id="GFH62821.1"/>
    </source>
</evidence>
<keyword evidence="4 6" id="KW-0808">Transferase</keyword>
<evidence type="ECO:0000256" key="2">
    <source>
        <dbReference type="ARBA" id="ARBA00022552"/>
    </source>
</evidence>
<comment type="function">
    <text evidence="6">Catalyzes the 2'-O-methylation of the ribose of cytidine 1402 (C1402) in 16S rRNA.</text>
</comment>
<comment type="similarity">
    <text evidence="6">Belongs to the methyltransferase superfamily. RsmI family.</text>
</comment>
<gene>
    <name evidence="6 8" type="primary">rsmI</name>
    <name evidence="8" type="ORF">ZNDK_0592</name>
</gene>
<reference evidence="8 9" key="1">
    <citation type="journal article" date="2020" name="ISME J.">
        <title>Parallel Reductive Genome Evolution in Desulfovibrio Ectosymbionts Independently Acquired by Trichonympha Protists in the Termite Gut.</title>
        <authorList>
            <person name="Takeuchi M."/>
            <person name="Kuwahara H."/>
            <person name="Murakami T."/>
            <person name="Takahashi K."/>
            <person name="Kajitani R."/>
            <person name="Toyoda A."/>
            <person name="Itoh T."/>
            <person name="Ohkuma M."/>
            <person name="Hongoh Y."/>
        </authorList>
    </citation>
    <scope>NUCLEOTIDE SEQUENCE [LARGE SCALE GENOMIC DNA]</scope>
    <source>
        <strain evidence="8">ZnDsv-02</strain>
    </source>
</reference>
<name>A0A6L2R5I2_9BACT</name>
<dbReference type="Proteomes" id="UP000505077">
    <property type="component" value="Unassembled WGS sequence"/>
</dbReference>
<dbReference type="GO" id="GO:0005737">
    <property type="term" value="C:cytoplasm"/>
    <property type="evidence" value="ECO:0007669"/>
    <property type="project" value="UniProtKB-SubCell"/>
</dbReference>
<dbReference type="Gene3D" id="3.40.1010.10">
    <property type="entry name" value="Cobalt-precorrin-4 Transmethylase, Domain 1"/>
    <property type="match status" value="1"/>
</dbReference>
<comment type="catalytic activity">
    <reaction evidence="6">
        <text>cytidine(1402) in 16S rRNA + S-adenosyl-L-methionine = 2'-O-methylcytidine(1402) in 16S rRNA + S-adenosyl-L-homocysteine + H(+)</text>
        <dbReference type="Rhea" id="RHEA:42924"/>
        <dbReference type="Rhea" id="RHEA-COMP:10285"/>
        <dbReference type="Rhea" id="RHEA-COMP:10286"/>
        <dbReference type="ChEBI" id="CHEBI:15378"/>
        <dbReference type="ChEBI" id="CHEBI:57856"/>
        <dbReference type="ChEBI" id="CHEBI:59789"/>
        <dbReference type="ChEBI" id="CHEBI:74495"/>
        <dbReference type="ChEBI" id="CHEBI:82748"/>
        <dbReference type="EC" id="2.1.1.198"/>
    </reaction>
</comment>
<keyword evidence="2 6" id="KW-0698">rRNA processing</keyword>
<feature type="domain" description="Tetrapyrrole methylase" evidence="7">
    <location>
        <begin position="7"/>
        <end position="206"/>
    </location>
</feature>
<protein>
    <recommendedName>
        <fullName evidence="6">Ribosomal RNA small subunit methyltransferase I</fullName>
        <ecNumber evidence="6">2.1.1.198</ecNumber>
    </recommendedName>
    <alternativeName>
        <fullName evidence="6">16S rRNA 2'-O-ribose C1402 methyltransferase</fullName>
    </alternativeName>
    <alternativeName>
        <fullName evidence="6">rRNA (cytidine-2'-O-)-methyltransferase RsmI</fullName>
    </alternativeName>
</protein>
<dbReference type="InterPro" id="IPR014776">
    <property type="entry name" value="4pyrrole_Mease_sub2"/>
</dbReference>
<dbReference type="NCBIfam" id="TIGR00096">
    <property type="entry name" value="16S rRNA (cytidine(1402)-2'-O)-methyltransferase"/>
    <property type="match status" value="1"/>
</dbReference>
<keyword evidence="3 6" id="KW-0489">Methyltransferase</keyword>
<dbReference type="InterPro" id="IPR000878">
    <property type="entry name" value="4pyrrol_Mease"/>
</dbReference>
<dbReference type="CDD" id="cd11648">
    <property type="entry name" value="RsmI"/>
    <property type="match status" value="1"/>
</dbReference>
<dbReference type="PANTHER" id="PTHR46111:SF1">
    <property type="entry name" value="RIBOSOMAL RNA SMALL SUBUNIT METHYLTRANSFERASE I"/>
    <property type="match status" value="1"/>
</dbReference>
<dbReference type="PANTHER" id="PTHR46111">
    <property type="entry name" value="RIBOSOMAL RNA SMALL SUBUNIT METHYLTRANSFERASE I"/>
    <property type="match status" value="1"/>
</dbReference>
<dbReference type="EC" id="2.1.1.198" evidence="6"/>
<evidence type="ECO:0000256" key="5">
    <source>
        <dbReference type="ARBA" id="ARBA00022691"/>
    </source>
</evidence>
<proteinExistence type="inferred from homology"/>
<dbReference type="Pfam" id="PF00590">
    <property type="entry name" value="TP_methylase"/>
    <property type="match status" value="1"/>
</dbReference>
<dbReference type="Gene3D" id="3.30.950.10">
    <property type="entry name" value="Methyltransferase, Cobalt-precorrin-4 Transmethylase, Domain 2"/>
    <property type="match status" value="1"/>
</dbReference>
<comment type="caution">
    <text evidence="8">The sequence shown here is derived from an EMBL/GenBank/DDBJ whole genome shotgun (WGS) entry which is preliminary data.</text>
</comment>
<dbReference type="AlphaFoldDB" id="A0A6L2R5I2"/>
<dbReference type="HAMAP" id="MF_01877">
    <property type="entry name" value="16SrRNA_methyltr_I"/>
    <property type="match status" value="1"/>
</dbReference>
<evidence type="ECO:0000256" key="6">
    <source>
        <dbReference type="HAMAP-Rule" id="MF_01877"/>
    </source>
</evidence>
<dbReference type="InterPro" id="IPR014777">
    <property type="entry name" value="4pyrrole_Mease_sub1"/>
</dbReference>
<evidence type="ECO:0000256" key="1">
    <source>
        <dbReference type="ARBA" id="ARBA00022490"/>
    </source>
</evidence>
<dbReference type="SUPFAM" id="SSF53790">
    <property type="entry name" value="Tetrapyrrole methylase"/>
    <property type="match status" value="1"/>
</dbReference>